<dbReference type="RefSeq" id="WP_210048548.1">
    <property type="nucleotide sequence ID" value="NZ_JAGINX010000001.1"/>
</dbReference>
<evidence type="ECO:0000256" key="1">
    <source>
        <dbReference type="SAM" id="Phobius"/>
    </source>
</evidence>
<sequence length="50" mass="5421">MSDQIMSAVVALLTGAVVAVVLFVPFVFLNYRRRGRLSLLRTTSSAPPLS</sequence>
<accession>A0ABS4T1D0</accession>
<keyword evidence="1" id="KW-0472">Membrane</keyword>
<proteinExistence type="predicted"/>
<comment type="caution">
    <text evidence="2">The sequence shown here is derived from an EMBL/GenBank/DDBJ whole genome shotgun (WGS) entry which is preliminary data.</text>
</comment>
<gene>
    <name evidence="2" type="ORF">JOF45_001227</name>
</gene>
<reference evidence="2 3" key="1">
    <citation type="submission" date="2021-03" db="EMBL/GenBank/DDBJ databases">
        <title>Sequencing the genomes of 1000 actinobacteria strains.</title>
        <authorList>
            <person name="Klenk H.-P."/>
        </authorList>
    </citation>
    <scope>NUCLEOTIDE SEQUENCE [LARGE SCALE GENOMIC DNA]</scope>
    <source>
        <strain evidence="2 3">DSM 12544</strain>
    </source>
</reference>
<keyword evidence="3" id="KW-1185">Reference proteome</keyword>
<protein>
    <submittedName>
        <fullName evidence="2">Uncharacterized protein</fullName>
    </submittedName>
</protein>
<keyword evidence="1" id="KW-0812">Transmembrane</keyword>
<keyword evidence="1" id="KW-1133">Transmembrane helix</keyword>
<organism evidence="2 3">
    <name type="scientific">Nesterenkonia lacusekhoensis</name>
    <dbReference type="NCBI Taxonomy" id="150832"/>
    <lineage>
        <taxon>Bacteria</taxon>
        <taxon>Bacillati</taxon>
        <taxon>Actinomycetota</taxon>
        <taxon>Actinomycetes</taxon>
        <taxon>Micrococcales</taxon>
        <taxon>Micrococcaceae</taxon>
        <taxon>Nesterenkonia</taxon>
    </lineage>
</organism>
<dbReference type="Proteomes" id="UP001519331">
    <property type="component" value="Unassembled WGS sequence"/>
</dbReference>
<name>A0ABS4T1D0_9MICC</name>
<feature type="transmembrane region" description="Helical" evidence="1">
    <location>
        <begin position="6"/>
        <end position="31"/>
    </location>
</feature>
<dbReference type="EMBL" id="JAGINX010000001">
    <property type="protein sequence ID" value="MBP2318208.1"/>
    <property type="molecule type" value="Genomic_DNA"/>
</dbReference>
<evidence type="ECO:0000313" key="2">
    <source>
        <dbReference type="EMBL" id="MBP2318208.1"/>
    </source>
</evidence>
<evidence type="ECO:0000313" key="3">
    <source>
        <dbReference type="Proteomes" id="UP001519331"/>
    </source>
</evidence>